<proteinExistence type="predicted"/>
<dbReference type="Proteomes" id="UP000289340">
    <property type="component" value="Chromosome 12"/>
</dbReference>
<protein>
    <submittedName>
        <fullName evidence="1">Uncharacterized protein</fullName>
    </submittedName>
</protein>
<dbReference type="AlphaFoldDB" id="A0A445HQB1"/>
<evidence type="ECO:0000313" key="1">
    <source>
        <dbReference type="EMBL" id="RZB75800.1"/>
    </source>
</evidence>
<name>A0A445HQB1_GLYSO</name>
<sequence>HIWDPFAFGSYSTKCACAWLTRLDGPFSLNLANDNSDNWSWIWKLRVLENLKHFVWLIMHNSLPTNCFRFHRHITQDPLQVMIPYFGLKIMCLVIMLNNVKRLTIDSPMLLGATSSSHDPRSVSWSPPLDNFFKINVDGSSFGNLGRIGLGMC</sequence>
<feature type="non-terminal residue" evidence="1">
    <location>
        <position position="1"/>
    </location>
</feature>
<accession>A0A445HQB1</accession>
<evidence type="ECO:0000313" key="2">
    <source>
        <dbReference type="Proteomes" id="UP000289340"/>
    </source>
</evidence>
<dbReference type="EMBL" id="QZWG01000012">
    <property type="protein sequence ID" value="RZB75800.1"/>
    <property type="molecule type" value="Genomic_DNA"/>
</dbReference>
<keyword evidence="2" id="KW-1185">Reference proteome</keyword>
<gene>
    <name evidence="1" type="ORF">D0Y65_034341</name>
</gene>
<reference evidence="1 2" key="1">
    <citation type="submission" date="2018-09" db="EMBL/GenBank/DDBJ databases">
        <title>A high-quality reference genome of wild soybean provides a powerful tool to mine soybean genomes.</title>
        <authorList>
            <person name="Xie M."/>
            <person name="Chung C.Y.L."/>
            <person name="Li M.-W."/>
            <person name="Wong F.-L."/>
            <person name="Chan T.-F."/>
            <person name="Lam H.-M."/>
        </authorList>
    </citation>
    <scope>NUCLEOTIDE SEQUENCE [LARGE SCALE GENOMIC DNA]</scope>
    <source>
        <strain evidence="2">cv. W05</strain>
        <tissue evidence="1">Hypocotyl of etiolated seedlings</tissue>
    </source>
</reference>
<organism evidence="1 2">
    <name type="scientific">Glycine soja</name>
    <name type="common">Wild soybean</name>
    <dbReference type="NCBI Taxonomy" id="3848"/>
    <lineage>
        <taxon>Eukaryota</taxon>
        <taxon>Viridiplantae</taxon>
        <taxon>Streptophyta</taxon>
        <taxon>Embryophyta</taxon>
        <taxon>Tracheophyta</taxon>
        <taxon>Spermatophyta</taxon>
        <taxon>Magnoliopsida</taxon>
        <taxon>eudicotyledons</taxon>
        <taxon>Gunneridae</taxon>
        <taxon>Pentapetalae</taxon>
        <taxon>rosids</taxon>
        <taxon>fabids</taxon>
        <taxon>Fabales</taxon>
        <taxon>Fabaceae</taxon>
        <taxon>Papilionoideae</taxon>
        <taxon>50 kb inversion clade</taxon>
        <taxon>NPAAA clade</taxon>
        <taxon>indigoferoid/millettioid clade</taxon>
        <taxon>Phaseoleae</taxon>
        <taxon>Glycine</taxon>
        <taxon>Glycine subgen. Soja</taxon>
    </lineage>
</organism>
<comment type="caution">
    <text evidence="1">The sequence shown here is derived from an EMBL/GenBank/DDBJ whole genome shotgun (WGS) entry which is preliminary data.</text>
</comment>